<accession>A0A9P1EIE8</accession>
<gene>
    <name evidence="1" type="ORF">CEURO_LOCUS18450</name>
</gene>
<comment type="caution">
    <text evidence="1">The sequence shown here is derived from an EMBL/GenBank/DDBJ whole genome shotgun (WGS) entry which is preliminary data.</text>
</comment>
<evidence type="ECO:0000313" key="2">
    <source>
        <dbReference type="Proteomes" id="UP001152484"/>
    </source>
</evidence>
<name>A0A9P1EIE8_CUSEU</name>
<reference evidence="1" key="1">
    <citation type="submission" date="2022-07" db="EMBL/GenBank/DDBJ databases">
        <authorList>
            <person name="Macas J."/>
            <person name="Novak P."/>
            <person name="Neumann P."/>
        </authorList>
    </citation>
    <scope>NUCLEOTIDE SEQUENCE</scope>
</reference>
<dbReference type="AlphaFoldDB" id="A0A9P1EIE8"/>
<dbReference type="EMBL" id="CAMAPE010000052">
    <property type="protein sequence ID" value="CAH9109298.1"/>
    <property type="molecule type" value="Genomic_DNA"/>
</dbReference>
<organism evidence="1 2">
    <name type="scientific">Cuscuta europaea</name>
    <name type="common">European dodder</name>
    <dbReference type="NCBI Taxonomy" id="41803"/>
    <lineage>
        <taxon>Eukaryota</taxon>
        <taxon>Viridiplantae</taxon>
        <taxon>Streptophyta</taxon>
        <taxon>Embryophyta</taxon>
        <taxon>Tracheophyta</taxon>
        <taxon>Spermatophyta</taxon>
        <taxon>Magnoliopsida</taxon>
        <taxon>eudicotyledons</taxon>
        <taxon>Gunneridae</taxon>
        <taxon>Pentapetalae</taxon>
        <taxon>asterids</taxon>
        <taxon>lamiids</taxon>
        <taxon>Solanales</taxon>
        <taxon>Convolvulaceae</taxon>
        <taxon>Cuscuteae</taxon>
        <taxon>Cuscuta</taxon>
        <taxon>Cuscuta subgen. Cuscuta</taxon>
    </lineage>
</organism>
<evidence type="ECO:0000313" key="1">
    <source>
        <dbReference type="EMBL" id="CAH9109298.1"/>
    </source>
</evidence>
<dbReference type="Proteomes" id="UP001152484">
    <property type="component" value="Unassembled WGS sequence"/>
</dbReference>
<protein>
    <submittedName>
        <fullName evidence="1">Uncharacterized protein</fullName>
    </submittedName>
</protein>
<proteinExistence type="predicted"/>
<sequence>MTTPLPHPHGTIPLSEVTLEDRVPVAEAAMAIVHTWTRMSIHTHGAFMIATMDMEGTLMEVMQADTRDSARILRVITRESSLDEEIGIEDPLMYSFYVGDTL</sequence>
<keyword evidence="2" id="KW-1185">Reference proteome</keyword>